<keyword evidence="3" id="KW-1185">Reference proteome</keyword>
<dbReference type="EMBL" id="JACSDY010000003">
    <property type="protein sequence ID" value="KAF7431436.1"/>
    <property type="molecule type" value="Genomic_DNA"/>
</dbReference>
<evidence type="ECO:0000313" key="3">
    <source>
        <dbReference type="Proteomes" id="UP000600918"/>
    </source>
</evidence>
<dbReference type="Proteomes" id="UP000600918">
    <property type="component" value="Unassembled WGS sequence"/>
</dbReference>
<name>A0A834P784_VESPE</name>
<organism evidence="2 3">
    <name type="scientific">Vespula pensylvanica</name>
    <name type="common">Western yellow jacket</name>
    <name type="synonym">Wasp</name>
    <dbReference type="NCBI Taxonomy" id="30213"/>
    <lineage>
        <taxon>Eukaryota</taxon>
        <taxon>Metazoa</taxon>
        <taxon>Ecdysozoa</taxon>
        <taxon>Arthropoda</taxon>
        <taxon>Hexapoda</taxon>
        <taxon>Insecta</taxon>
        <taxon>Pterygota</taxon>
        <taxon>Neoptera</taxon>
        <taxon>Endopterygota</taxon>
        <taxon>Hymenoptera</taxon>
        <taxon>Apocrita</taxon>
        <taxon>Aculeata</taxon>
        <taxon>Vespoidea</taxon>
        <taxon>Vespidae</taxon>
        <taxon>Vespinae</taxon>
        <taxon>Vespula</taxon>
    </lineage>
</organism>
<sequence length="171" mass="19726">MRVEGATIAFQRPIERLAGWRNLEKIGLDNFEIWRSIFHPFGPIMPEKYTNVEHNEIFPKTLQRPSRWRSIGYIDSNQNFFLILHKSLYLKSYWSNSGEQDMDVDVAMRALQGPIERGTSSCCSDPGVEDKGAEGEMSALQRPKERRAGWRSLGDNQALPFTKRAPYLPCY</sequence>
<evidence type="ECO:0000256" key="1">
    <source>
        <dbReference type="SAM" id="MobiDB-lite"/>
    </source>
</evidence>
<accession>A0A834P784</accession>
<comment type="caution">
    <text evidence="2">The sequence shown here is derived from an EMBL/GenBank/DDBJ whole genome shotgun (WGS) entry which is preliminary data.</text>
</comment>
<evidence type="ECO:0000313" key="2">
    <source>
        <dbReference type="EMBL" id="KAF7431436.1"/>
    </source>
</evidence>
<gene>
    <name evidence="2" type="ORF">H0235_004360</name>
</gene>
<feature type="region of interest" description="Disordered" evidence="1">
    <location>
        <begin position="117"/>
        <end position="151"/>
    </location>
</feature>
<dbReference type="AlphaFoldDB" id="A0A834P784"/>
<proteinExistence type="predicted"/>
<protein>
    <submittedName>
        <fullName evidence="2">Uncharacterized protein</fullName>
    </submittedName>
</protein>
<reference evidence="2" key="1">
    <citation type="journal article" date="2020" name="G3 (Bethesda)">
        <title>High-Quality Assemblies for Three Invasive Social Wasps from the &lt;i&gt;Vespula&lt;/i&gt; Genus.</title>
        <authorList>
            <person name="Harrop T.W.R."/>
            <person name="Guhlin J."/>
            <person name="McLaughlin G.M."/>
            <person name="Permina E."/>
            <person name="Stockwell P."/>
            <person name="Gilligan J."/>
            <person name="Le Lec M.F."/>
            <person name="Gruber M.A.M."/>
            <person name="Quinn O."/>
            <person name="Lovegrove M."/>
            <person name="Duncan E.J."/>
            <person name="Remnant E.J."/>
            <person name="Van Eeckhoven J."/>
            <person name="Graham B."/>
            <person name="Knapp R.A."/>
            <person name="Langford K.W."/>
            <person name="Kronenberg Z."/>
            <person name="Press M.O."/>
            <person name="Eacker S.M."/>
            <person name="Wilson-Rankin E.E."/>
            <person name="Purcell J."/>
            <person name="Lester P.J."/>
            <person name="Dearden P.K."/>
        </authorList>
    </citation>
    <scope>NUCLEOTIDE SEQUENCE</scope>
    <source>
        <strain evidence="2">Volc-1</strain>
    </source>
</reference>